<accession>A0A1C3WXU2</accession>
<dbReference type="InterPro" id="IPR056740">
    <property type="entry name" value="ILV_EDD_C"/>
</dbReference>
<dbReference type="GO" id="GO:0051536">
    <property type="term" value="F:iron-sulfur cluster binding"/>
    <property type="evidence" value="ECO:0007669"/>
    <property type="project" value="UniProtKB-KW"/>
</dbReference>
<dbReference type="NCBIfam" id="NF009560">
    <property type="entry name" value="PRK13017.1"/>
    <property type="match status" value="1"/>
</dbReference>
<dbReference type="GO" id="GO:0046872">
    <property type="term" value="F:metal ion binding"/>
    <property type="evidence" value="ECO:0007669"/>
    <property type="project" value="UniProtKB-KW"/>
</dbReference>
<protein>
    <submittedName>
        <fullName evidence="8">Dihydroxy-acid dehydratase</fullName>
    </submittedName>
</protein>
<dbReference type="SUPFAM" id="SSF143975">
    <property type="entry name" value="IlvD/EDD N-terminal domain-like"/>
    <property type="match status" value="1"/>
</dbReference>
<dbReference type="SUPFAM" id="SSF52016">
    <property type="entry name" value="LeuD/IlvD-like"/>
    <property type="match status" value="1"/>
</dbReference>
<sequence>MKKKAEWPRRLRSYDWFGGTGKNAIMHRSWMKNQGLPADTFDGRPIIGICNTWSELTPCNAHLRDLAERVKRGVYEAGGFPVEFPVFSVGESTLRPTAMMFRNLAAMDVEEAIRGNPVDGVVLLGGCDKTTPSLLMGAASVDIPVILVSGGPMLNGKWRGKDVGSGTAVWQFSEMVKSGEMSLEEFMDAEQGMARSAGSCMTMGTASTMASMAEALGMTLPGNAAIPAVDARRRVISQLSGRRIVDMVKEDLKPSDILTKEAFENAIRVNGAVGGSTNAVLHLLALAGRIGVDLSLDDWDRLGREVPTIVNLQPSGKHLMEEFYYAGGLPVVIKAVGDMGLLHKDAITVTGDTIWAGVKDVVNYNDDVIVPREKALTQSGGIAVLRGNLAPKGAVLKPSAASPHLMQHKGRAVVFESIEDYHARINRDDLDIDENCIMVLKYCGPKGYPGMAEVGNMGLPPKVLKKGITDMIRISDARMSGTAYGTVILHTAPEAADGGPLALVQNGDLISVDVPARTIQLEVSDEELAKRRAAWVSPVKPLTGGYGGLYVKTVMQADTGADLDFLVGARGSEIPNNRDSH</sequence>
<dbReference type="NCBIfam" id="NF009559">
    <property type="entry name" value="PRK13016.1"/>
    <property type="match status" value="1"/>
</dbReference>
<dbReference type="PANTHER" id="PTHR43183:SF1">
    <property type="entry name" value="HYPOTHETICAL DIHYDROXY-ACID DEHYDRATASE (EUROFUNG)-RELATED"/>
    <property type="match status" value="1"/>
</dbReference>
<comment type="similarity">
    <text evidence="1">Belongs to the IlvD/Edd family.</text>
</comment>
<dbReference type="Pfam" id="PF00920">
    <property type="entry name" value="ILVD_EDD_N"/>
    <property type="match status" value="1"/>
</dbReference>
<dbReference type="Gene3D" id="3.50.30.80">
    <property type="entry name" value="IlvD/EDD C-terminal domain-like"/>
    <property type="match status" value="1"/>
</dbReference>
<dbReference type="InterPro" id="IPR000581">
    <property type="entry name" value="ILV_EDD_N"/>
</dbReference>
<dbReference type="FunFam" id="3.50.30.80:FF:000001">
    <property type="entry name" value="Dihydroxy-acid dehydratase"/>
    <property type="match status" value="1"/>
</dbReference>
<dbReference type="InterPro" id="IPR037237">
    <property type="entry name" value="IlvD/EDD_N"/>
</dbReference>
<evidence type="ECO:0000259" key="6">
    <source>
        <dbReference type="Pfam" id="PF00920"/>
    </source>
</evidence>
<dbReference type="NCBIfam" id="NF004784">
    <property type="entry name" value="PRK06131.1"/>
    <property type="match status" value="1"/>
</dbReference>
<dbReference type="InterPro" id="IPR052352">
    <property type="entry name" value="Sugar_Degrad_Dehydratases"/>
</dbReference>
<evidence type="ECO:0000256" key="1">
    <source>
        <dbReference type="ARBA" id="ARBA00006486"/>
    </source>
</evidence>
<keyword evidence="2" id="KW-0479">Metal-binding</keyword>
<evidence type="ECO:0000256" key="5">
    <source>
        <dbReference type="ARBA" id="ARBA00023239"/>
    </source>
</evidence>
<evidence type="ECO:0000313" key="8">
    <source>
        <dbReference type="EMBL" id="SCB44706.1"/>
    </source>
</evidence>
<evidence type="ECO:0000256" key="3">
    <source>
        <dbReference type="ARBA" id="ARBA00023004"/>
    </source>
</evidence>
<reference evidence="8 9" key="1">
    <citation type="submission" date="2016-08" db="EMBL/GenBank/DDBJ databases">
        <authorList>
            <person name="Seilhamer J.J."/>
        </authorList>
    </citation>
    <scope>NUCLEOTIDE SEQUENCE [LARGE SCALE GENOMIC DNA]</scope>
    <source>
        <strain evidence="8 9">P1-7</strain>
    </source>
</reference>
<dbReference type="AlphaFoldDB" id="A0A1C3WXU2"/>
<keyword evidence="4" id="KW-0411">Iron-sulfur</keyword>
<dbReference type="Proteomes" id="UP000199205">
    <property type="component" value="Unassembled WGS sequence"/>
</dbReference>
<keyword evidence="5" id="KW-0456">Lyase</keyword>
<evidence type="ECO:0000313" key="9">
    <source>
        <dbReference type="Proteomes" id="UP000199205"/>
    </source>
</evidence>
<dbReference type="GO" id="GO:0016836">
    <property type="term" value="F:hydro-lyase activity"/>
    <property type="evidence" value="ECO:0007669"/>
    <property type="project" value="UniProtKB-ARBA"/>
</dbReference>
<dbReference type="PANTHER" id="PTHR43183">
    <property type="entry name" value="HYPOTHETICAL DIHYDROXYACID DEHYDRATASE (EUROFUNG)-RELATED"/>
    <property type="match status" value="1"/>
</dbReference>
<feature type="domain" description="Dihydroxy-acid/6-phosphogluconate dehydratase C-terminal" evidence="7">
    <location>
        <begin position="367"/>
        <end position="561"/>
    </location>
</feature>
<dbReference type="InterPro" id="IPR042096">
    <property type="entry name" value="Dihydro-acid_dehy_C"/>
</dbReference>
<feature type="domain" description="Dihydroxy-acid/6-phosphogluconate dehydratase N-terminal" evidence="6">
    <location>
        <begin position="44"/>
        <end position="354"/>
    </location>
</feature>
<keyword evidence="3" id="KW-0408">Iron</keyword>
<organism evidence="8 9">
    <name type="scientific">Rhizobium lusitanum</name>
    <dbReference type="NCBI Taxonomy" id="293958"/>
    <lineage>
        <taxon>Bacteria</taxon>
        <taxon>Pseudomonadati</taxon>
        <taxon>Pseudomonadota</taxon>
        <taxon>Alphaproteobacteria</taxon>
        <taxon>Hyphomicrobiales</taxon>
        <taxon>Rhizobiaceae</taxon>
        <taxon>Rhizobium/Agrobacterium group</taxon>
        <taxon>Rhizobium</taxon>
    </lineage>
</organism>
<proteinExistence type="inferred from homology"/>
<gene>
    <name evidence="8" type="ORF">GA0061101_11979</name>
</gene>
<evidence type="ECO:0000256" key="4">
    <source>
        <dbReference type="ARBA" id="ARBA00023014"/>
    </source>
</evidence>
<name>A0A1C3WXU2_9HYPH</name>
<dbReference type="Pfam" id="PF24877">
    <property type="entry name" value="ILV_EDD_C"/>
    <property type="match status" value="1"/>
</dbReference>
<dbReference type="OrthoDB" id="7793094at2"/>
<dbReference type="RefSeq" id="WP_047562535.1">
    <property type="nucleotide sequence ID" value="NZ_FMAF01000019.1"/>
</dbReference>
<evidence type="ECO:0000259" key="7">
    <source>
        <dbReference type="Pfam" id="PF24877"/>
    </source>
</evidence>
<dbReference type="EMBL" id="FMAF01000019">
    <property type="protein sequence ID" value="SCB44706.1"/>
    <property type="molecule type" value="Genomic_DNA"/>
</dbReference>
<evidence type="ECO:0000256" key="2">
    <source>
        <dbReference type="ARBA" id="ARBA00022723"/>
    </source>
</evidence>